<evidence type="ECO:0000256" key="1">
    <source>
        <dbReference type="SAM" id="MobiDB-lite"/>
    </source>
</evidence>
<evidence type="ECO:0000313" key="3">
    <source>
        <dbReference type="Proteomes" id="UP001054252"/>
    </source>
</evidence>
<dbReference type="EMBL" id="BPVZ01000032">
    <property type="protein sequence ID" value="GKV10780.1"/>
    <property type="molecule type" value="Genomic_DNA"/>
</dbReference>
<organism evidence="2 3">
    <name type="scientific">Rubroshorea leprosula</name>
    <dbReference type="NCBI Taxonomy" id="152421"/>
    <lineage>
        <taxon>Eukaryota</taxon>
        <taxon>Viridiplantae</taxon>
        <taxon>Streptophyta</taxon>
        <taxon>Embryophyta</taxon>
        <taxon>Tracheophyta</taxon>
        <taxon>Spermatophyta</taxon>
        <taxon>Magnoliopsida</taxon>
        <taxon>eudicotyledons</taxon>
        <taxon>Gunneridae</taxon>
        <taxon>Pentapetalae</taxon>
        <taxon>rosids</taxon>
        <taxon>malvids</taxon>
        <taxon>Malvales</taxon>
        <taxon>Dipterocarpaceae</taxon>
        <taxon>Rubroshorea</taxon>
    </lineage>
</organism>
<name>A0AAV5JK60_9ROSI</name>
<feature type="compositionally biased region" description="Polar residues" evidence="1">
    <location>
        <begin position="89"/>
        <end position="101"/>
    </location>
</feature>
<dbReference type="Proteomes" id="UP001054252">
    <property type="component" value="Unassembled WGS sequence"/>
</dbReference>
<feature type="region of interest" description="Disordered" evidence="1">
    <location>
        <begin position="69"/>
        <end position="108"/>
    </location>
</feature>
<evidence type="ECO:0000313" key="2">
    <source>
        <dbReference type="EMBL" id="GKV10780.1"/>
    </source>
</evidence>
<dbReference type="AlphaFoldDB" id="A0AAV5JK60"/>
<accession>A0AAV5JK60</accession>
<gene>
    <name evidence="2" type="ORF">SLEP1_g22098</name>
</gene>
<reference evidence="2 3" key="1">
    <citation type="journal article" date="2021" name="Commun. Biol.">
        <title>The genome of Shorea leprosula (Dipterocarpaceae) highlights the ecological relevance of drought in aseasonal tropical rainforests.</title>
        <authorList>
            <person name="Ng K.K.S."/>
            <person name="Kobayashi M.J."/>
            <person name="Fawcett J.A."/>
            <person name="Hatakeyama M."/>
            <person name="Paape T."/>
            <person name="Ng C.H."/>
            <person name="Ang C.C."/>
            <person name="Tnah L.H."/>
            <person name="Lee C.T."/>
            <person name="Nishiyama T."/>
            <person name="Sese J."/>
            <person name="O'Brien M.J."/>
            <person name="Copetti D."/>
            <person name="Mohd Noor M.I."/>
            <person name="Ong R.C."/>
            <person name="Putra M."/>
            <person name="Sireger I.Z."/>
            <person name="Indrioko S."/>
            <person name="Kosugi Y."/>
            <person name="Izuno A."/>
            <person name="Isagi Y."/>
            <person name="Lee S.L."/>
            <person name="Shimizu K.K."/>
        </authorList>
    </citation>
    <scope>NUCLEOTIDE SEQUENCE [LARGE SCALE GENOMIC DNA]</scope>
    <source>
        <strain evidence="2">214</strain>
    </source>
</reference>
<keyword evidence="3" id="KW-1185">Reference proteome</keyword>
<feature type="compositionally biased region" description="Low complexity" evidence="1">
    <location>
        <begin position="77"/>
        <end position="88"/>
    </location>
</feature>
<protein>
    <submittedName>
        <fullName evidence="2">Uncharacterized protein</fullName>
    </submittedName>
</protein>
<comment type="caution">
    <text evidence="2">The sequence shown here is derived from an EMBL/GenBank/DDBJ whole genome shotgun (WGS) entry which is preliminary data.</text>
</comment>
<sequence>MPTKMATYCCEKAVLVTVYVEKPRRRILHHHLHYTIRKEVIQQEHGVTGKGYDRRAELLHYCQRLRLSAPQLPPPASTSSESKADSSTHQQPSNKNATVQRTTKHSRTPAWLRKSIILIPSFLRSLTSPSSQVNQEEKETQ</sequence>
<proteinExistence type="predicted"/>